<sequence length="275" mass="30870">MHADTADRVEPTFLDEAPIGPNIDRVLVAEYGLPFYVDIDRPEEVPADETERMIDLAERVLSAAGGHRTGFGHHEEIPHSMAEWAPDRGEDRAADPGYWRQMVFVLSPRERNFGCLNGEPDEQVKKAKTVLAWASDCIDADILEAIEQSQFDEIEQAWRDAVAAEKERREIEAFARDPPADCAGWSRFDATHDSVEVAYQATNHGVPVVAAVYRTTEGERVAREFTAEKWARSGENPHEARWNRPCVSSAGEGAYARLWSHLQTFDVESTDAMTE</sequence>
<gene>
    <name evidence="1" type="ORF">EGH23_24545</name>
</gene>
<organism evidence="1 2">
    <name type="scientific">Haloarcula nitratireducens</name>
    <dbReference type="NCBI Taxonomy" id="2487749"/>
    <lineage>
        <taxon>Archaea</taxon>
        <taxon>Methanobacteriati</taxon>
        <taxon>Methanobacteriota</taxon>
        <taxon>Stenosarchaea group</taxon>
        <taxon>Halobacteria</taxon>
        <taxon>Halobacteriales</taxon>
        <taxon>Haloarculaceae</taxon>
        <taxon>Haloarcula</taxon>
    </lineage>
</organism>
<dbReference type="AlphaFoldDB" id="A0AAW4PL63"/>
<keyword evidence="2" id="KW-1185">Reference proteome</keyword>
<proteinExistence type="predicted"/>
<reference evidence="1 2" key="1">
    <citation type="submission" date="2021-06" db="EMBL/GenBank/DDBJ databases">
        <title>Halomicroarcula sp. a new haloarchaeum isolated from saline soil.</title>
        <authorList>
            <person name="Duran-Viseras A."/>
            <person name="Sanchez-Porro C."/>
            <person name="Ventosa A."/>
        </authorList>
    </citation>
    <scope>NUCLEOTIDE SEQUENCE [LARGE SCALE GENOMIC DNA]</scope>
    <source>
        <strain evidence="1 2">F27</strain>
    </source>
</reference>
<comment type="caution">
    <text evidence="1">The sequence shown here is derived from an EMBL/GenBank/DDBJ whole genome shotgun (WGS) entry which is preliminary data.</text>
</comment>
<evidence type="ECO:0000313" key="1">
    <source>
        <dbReference type="EMBL" id="MBX0298040.1"/>
    </source>
</evidence>
<protein>
    <submittedName>
        <fullName evidence="1">Uncharacterized protein</fullName>
    </submittedName>
</protein>
<name>A0AAW4PL63_9EURY</name>
<evidence type="ECO:0000313" key="2">
    <source>
        <dbReference type="Proteomes" id="UP001430455"/>
    </source>
</evidence>
<dbReference type="Proteomes" id="UP001430455">
    <property type="component" value="Unassembled WGS sequence"/>
</dbReference>
<dbReference type="EMBL" id="RKLT01000036">
    <property type="protein sequence ID" value="MBX0298040.1"/>
    <property type="molecule type" value="Genomic_DNA"/>
</dbReference>
<accession>A0AAW4PL63</accession>